<evidence type="ECO:0000256" key="1">
    <source>
        <dbReference type="ARBA" id="ARBA00001974"/>
    </source>
</evidence>
<sequence length="401" mass="44306">MIQTHDSGTAAESSQDAEFRADVREWLAEKLNGEFRELRGLGGPGREHEAFDERLEWDRHLAAAGWTCLGWPRQYGGREATLRQQVIFHEEYAKADAPSRVSHLGEELLGPTLLAFGTEEQKRRFLPGIKTVTELWCQGYSEPGAGSDLAAVTTSARRDGAEWVINGQKIWTSLAHVADWCFAICRTEPGSSRHQGLSYLLVPMQQAGVEVRPIIQLTGTAEFNEVFFDNARTAADLVVGEPGEGWRVAMGTLTFERGISTVGQQIRFARELADLEAVAKDNGALDDPVLAERIDQAWVGLRVLRAHALRTLESAHDTVDARTAAGQASVSKLLWANWHRGLGELAMDVLGAPGLLALPDDLTEWQRLFLFSRADTIYGGSNEVQRNIISERVLGLPREAR</sequence>
<proteinExistence type="inferred from homology"/>
<dbReference type="InterPro" id="IPR052161">
    <property type="entry name" value="Mycobact_Acyl-CoA_DH"/>
</dbReference>
<dbReference type="Pfam" id="PF02770">
    <property type="entry name" value="Acyl-CoA_dh_M"/>
    <property type="match status" value="1"/>
</dbReference>
<keyword evidence="4 6" id="KW-0274">FAD</keyword>
<dbReference type="InterPro" id="IPR037069">
    <property type="entry name" value="AcylCoA_DH/ox_N_sf"/>
</dbReference>
<evidence type="ECO:0000259" key="7">
    <source>
        <dbReference type="Pfam" id="PF00441"/>
    </source>
</evidence>
<feature type="domain" description="Acyl-CoA dehydrogenase/oxidase C-terminal" evidence="7">
    <location>
        <begin position="243"/>
        <end position="394"/>
    </location>
</feature>
<evidence type="ECO:0000256" key="6">
    <source>
        <dbReference type="RuleBase" id="RU362125"/>
    </source>
</evidence>
<dbReference type="SUPFAM" id="SSF47203">
    <property type="entry name" value="Acyl-CoA dehydrogenase C-terminal domain-like"/>
    <property type="match status" value="1"/>
</dbReference>
<evidence type="ECO:0000259" key="9">
    <source>
        <dbReference type="Pfam" id="PF02771"/>
    </source>
</evidence>
<evidence type="ECO:0000256" key="2">
    <source>
        <dbReference type="ARBA" id="ARBA00009347"/>
    </source>
</evidence>
<dbReference type="Proteomes" id="UP000516173">
    <property type="component" value="Chromosome"/>
</dbReference>
<dbReference type="Pfam" id="PF00441">
    <property type="entry name" value="Acyl-CoA_dh_1"/>
    <property type="match status" value="1"/>
</dbReference>
<gene>
    <name evidence="10" type="ORF">NWFMUON74_05080</name>
</gene>
<accession>A0A7G1KDW5</accession>
<dbReference type="PANTHER" id="PTHR43292">
    <property type="entry name" value="ACYL-COA DEHYDROGENASE"/>
    <property type="match status" value="1"/>
</dbReference>
<dbReference type="GO" id="GO:0050660">
    <property type="term" value="F:flavin adenine dinucleotide binding"/>
    <property type="evidence" value="ECO:0007669"/>
    <property type="project" value="InterPro"/>
</dbReference>
<dbReference type="SUPFAM" id="SSF56645">
    <property type="entry name" value="Acyl-CoA dehydrogenase NM domain-like"/>
    <property type="match status" value="1"/>
</dbReference>
<evidence type="ECO:0000259" key="8">
    <source>
        <dbReference type="Pfam" id="PF02770"/>
    </source>
</evidence>
<feature type="domain" description="Acyl-CoA dehydrogenase/oxidase N-terminal" evidence="9">
    <location>
        <begin position="16"/>
        <end position="129"/>
    </location>
</feature>
<protein>
    <submittedName>
        <fullName evidence="10">Putative acyl-CoA dehydrogenase FadE</fullName>
    </submittedName>
</protein>
<evidence type="ECO:0000256" key="5">
    <source>
        <dbReference type="ARBA" id="ARBA00023002"/>
    </source>
</evidence>
<dbReference type="InterPro" id="IPR046373">
    <property type="entry name" value="Acyl-CoA_Oxase/DH_mid-dom_sf"/>
</dbReference>
<dbReference type="InterPro" id="IPR036250">
    <property type="entry name" value="AcylCo_DH-like_C"/>
</dbReference>
<dbReference type="Gene3D" id="1.10.540.10">
    <property type="entry name" value="Acyl-CoA dehydrogenase/oxidase, N-terminal domain"/>
    <property type="match status" value="1"/>
</dbReference>
<dbReference type="KEGG" id="nwl:NWFMUON74_05080"/>
<comment type="cofactor">
    <cofactor evidence="1 6">
        <name>FAD</name>
        <dbReference type="ChEBI" id="CHEBI:57692"/>
    </cofactor>
</comment>
<evidence type="ECO:0000313" key="11">
    <source>
        <dbReference type="Proteomes" id="UP000516173"/>
    </source>
</evidence>
<dbReference type="Gene3D" id="2.40.110.10">
    <property type="entry name" value="Butyryl-CoA Dehydrogenase, subunit A, domain 2"/>
    <property type="match status" value="1"/>
</dbReference>
<dbReference type="InterPro" id="IPR013786">
    <property type="entry name" value="AcylCoA_DH/ox_N"/>
</dbReference>
<comment type="similarity">
    <text evidence="2 6">Belongs to the acyl-CoA dehydrogenase family.</text>
</comment>
<dbReference type="GO" id="GO:0005886">
    <property type="term" value="C:plasma membrane"/>
    <property type="evidence" value="ECO:0007669"/>
    <property type="project" value="TreeGrafter"/>
</dbReference>
<dbReference type="AlphaFoldDB" id="A0A7G1KDW5"/>
<dbReference type="PANTHER" id="PTHR43292:SF3">
    <property type="entry name" value="ACYL-COA DEHYDROGENASE FADE29"/>
    <property type="match status" value="1"/>
</dbReference>
<reference evidence="10 11" key="1">
    <citation type="submission" date="2020-08" db="EMBL/GenBank/DDBJ databases">
        <title>Genome Sequencing of Nocardia wallacei strain FMUON74 and assembly.</title>
        <authorList>
            <person name="Toyokawa M."/>
            <person name="Uesaka K."/>
        </authorList>
    </citation>
    <scope>NUCLEOTIDE SEQUENCE [LARGE SCALE GENOMIC DNA]</scope>
    <source>
        <strain evidence="10 11">FMUON74</strain>
    </source>
</reference>
<dbReference type="EMBL" id="AP023396">
    <property type="protein sequence ID" value="BCK52736.1"/>
    <property type="molecule type" value="Genomic_DNA"/>
</dbReference>
<dbReference type="Pfam" id="PF02771">
    <property type="entry name" value="Acyl-CoA_dh_N"/>
    <property type="match status" value="1"/>
</dbReference>
<feature type="domain" description="Acyl-CoA oxidase/dehydrogenase middle" evidence="8">
    <location>
        <begin position="137"/>
        <end position="230"/>
    </location>
</feature>
<keyword evidence="3 6" id="KW-0285">Flavoprotein</keyword>
<name>A0A7G1KDW5_9NOCA</name>
<dbReference type="InterPro" id="IPR009075">
    <property type="entry name" value="AcylCo_DH/oxidase_C"/>
</dbReference>
<keyword evidence="11" id="KW-1185">Reference proteome</keyword>
<evidence type="ECO:0000256" key="3">
    <source>
        <dbReference type="ARBA" id="ARBA00022630"/>
    </source>
</evidence>
<dbReference type="InterPro" id="IPR009100">
    <property type="entry name" value="AcylCoA_DH/oxidase_NM_dom_sf"/>
</dbReference>
<dbReference type="InterPro" id="IPR006091">
    <property type="entry name" value="Acyl-CoA_Oxase/DH_mid-dom"/>
</dbReference>
<evidence type="ECO:0000256" key="4">
    <source>
        <dbReference type="ARBA" id="ARBA00022827"/>
    </source>
</evidence>
<dbReference type="GO" id="GO:0016627">
    <property type="term" value="F:oxidoreductase activity, acting on the CH-CH group of donors"/>
    <property type="evidence" value="ECO:0007669"/>
    <property type="project" value="InterPro"/>
</dbReference>
<evidence type="ECO:0000313" key="10">
    <source>
        <dbReference type="EMBL" id="BCK52736.1"/>
    </source>
</evidence>
<dbReference type="Gene3D" id="1.20.140.10">
    <property type="entry name" value="Butyryl-CoA Dehydrogenase, subunit A, domain 3"/>
    <property type="match status" value="1"/>
</dbReference>
<keyword evidence="5 6" id="KW-0560">Oxidoreductase</keyword>
<organism evidence="10 11">
    <name type="scientific">Nocardia wallacei</name>
    <dbReference type="NCBI Taxonomy" id="480035"/>
    <lineage>
        <taxon>Bacteria</taxon>
        <taxon>Bacillati</taxon>
        <taxon>Actinomycetota</taxon>
        <taxon>Actinomycetes</taxon>
        <taxon>Mycobacteriales</taxon>
        <taxon>Nocardiaceae</taxon>
        <taxon>Nocardia</taxon>
    </lineage>
</organism>
<dbReference type="FunFam" id="2.40.110.10:FF:000011">
    <property type="entry name" value="Acyl-CoA dehydrogenase FadE34"/>
    <property type="match status" value="1"/>
</dbReference>